<dbReference type="Proteomes" id="UP001477443">
    <property type="component" value="Chromosome"/>
</dbReference>
<dbReference type="PROSITE" id="PS51885">
    <property type="entry name" value="NEPRILYSIN"/>
    <property type="match status" value="1"/>
</dbReference>
<accession>A0ABZ2RSG1</accession>
<sequence>MEKLLNNELEQKVRLEDDFYEAVNAKWLETAKIPQDRGSTGAFYEIYIKNEKILMNDTKKLIESLKSKKINNSTLENYAEFSAMASNFAKREELGVKPLVPTLKRLLSVKSLDQLIEQYDYFFHRAIPLPFDFGVIQNFKNSEDQIIGFAGADLILPEKSYYDEKNPMKQVILDAYRKMAMKLLSYYYDDEKKNQKIVDETLEFDASLVEFSPSSLELADMVKLHNPYTLDMINKCSSIIDFEAVLRKIVPNKELDIINVYYPKFVQNIDKIVNNETFKKLKSWMLLKTIVKFSYALNEDCRLIVNEFNRVISGQKKPSAKEKAAFNLAYKQFSIPVGTYYAEQHFGSKAKKDVEQMISKMIDVYKTRLFENDWLGKQTKIKAIEKLSALGVHVGYPNEIQPFYADYKIKNYAKGGDLISNIMAMNVVYSKWNMAQYKEPINKNYWGMSPAEVNAYFNPSMNHIVFPAGILKAPFYSIKQSESANYGGIGAVIAHEISHAFDNNGANFDEKGNLNSWWTEEDFKTFNEKAKSMIELFEGQKTEFGKCNGQLTVSENIADAGGISCALEAASFNPKCNYEDFFKNWAIVWRGKFKKQTAELLLASDVHAPQKLRANIQVKNLDKFYETFNIKSSDKMWLPKAKRVKIW</sequence>
<reference evidence="10" key="1">
    <citation type="submission" date="2024-03" db="EMBL/GenBank/DDBJ databases">
        <title>Complete genome sequence of Mycoplasma felifaucium Z921 isolated from the trachea of a cheetah.</title>
        <authorList>
            <person name="Spergser J."/>
        </authorList>
    </citation>
    <scope>NUCLEOTIDE SEQUENCE [LARGE SCALE GENOMIC DNA]</scope>
    <source>
        <strain evidence="10">Z921</strain>
    </source>
</reference>
<evidence type="ECO:0000256" key="5">
    <source>
        <dbReference type="ARBA" id="ARBA00022801"/>
    </source>
</evidence>
<dbReference type="Gene3D" id="1.10.1380.10">
    <property type="entry name" value="Neutral endopeptidase , domain2"/>
    <property type="match status" value="1"/>
</dbReference>
<dbReference type="InterPro" id="IPR008753">
    <property type="entry name" value="Peptidase_M13_N"/>
</dbReference>
<keyword evidence="11" id="KW-1185">Reference proteome</keyword>
<feature type="domain" description="Peptidase M13 N-terminal" evidence="9">
    <location>
        <begin position="17"/>
        <end position="397"/>
    </location>
</feature>
<evidence type="ECO:0000256" key="6">
    <source>
        <dbReference type="ARBA" id="ARBA00022833"/>
    </source>
</evidence>
<organism evidence="10 11">
    <name type="scientific">Mycoplasmopsis felifaucium</name>
    <dbReference type="NCBI Taxonomy" id="35768"/>
    <lineage>
        <taxon>Bacteria</taxon>
        <taxon>Bacillati</taxon>
        <taxon>Mycoplasmatota</taxon>
        <taxon>Mycoplasmoidales</taxon>
        <taxon>Metamycoplasmataceae</taxon>
        <taxon>Mycoplasmopsis</taxon>
    </lineage>
</organism>
<evidence type="ECO:0000256" key="1">
    <source>
        <dbReference type="ARBA" id="ARBA00001947"/>
    </source>
</evidence>
<dbReference type="InterPro" id="IPR024079">
    <property type="entry name" value="MetalloPept_cat_dom_sf"/>
</dbReference>
<dbReference type="InterPro" id="IPR042089">
    <property type="entry name" value="Peptidase_M13_dom_2"/>
</dbReference>
<dbReference type="SUPFAM" id="SSF55486">
    <property type="entry name" value="Metalloproteases ('zincins'), catalytic domain"/>
    <property type="match status" value="1"/>
</dbReference>
<evidence type="ECO:0000256" key="3">
    <source>
        <dbReference type="ARBA" id="ARBA00022670"/>
    </source>
</evidence>
<dbReference type="RefSeq" id="WP_338822964.1">
    <property type="nucleotide sequence ID" value="NZ_CP148067.1"/>
</dbReference>
<evidence type="ECO:0000259" key="8">
    <source>
        <dbReference type="Pfam" id="PF01431"/>
    </source>
</evidence>
<proteinExistence type="inferred from homology"/>
<dbReference type="GO" id="GO:0016787">
    <property type="term" value="F:hydrolase activity"/>
    <property type="evidence" value="ECO:0007669"/>
    <property type="project" value="UniProtKB-KW"/>
</dbReference>
<evidence type="ECO:0000313" key="10">
    <source>
        <dbReference type="EMBL" id="WXL29350.1"/>
    </source>
</evidence>
<keyword evidence="6" id="KW-0862">Zinc</keyword>
<dbReference type="PANTHER" id="PTHR11733">
    <property type="entry name" value="ZINC METALLOPROTEASE FAMILY M13 NEPRILYSIN-RELATED"/>
    <property type="match status" value="1"/>
</dbReference>
<keyword evidence="7" id="KW-0482">Metalloprotease</keyword>
<feature type="domain" description="Peptidase M13 C-terminal" evidence="8">
    <location>
        <begin position="454"/>
        <end position="644"/>
    </location>
</feature>
<dbReference type="Pfam" id="PF01431">
    <property type="entry name" value="Peptidase_M13"/>
    <property type="match status" value="1"/>
</dbReference>
<dbReference type="PANTHER" id="PTHR11733:SF167">
    <property type="entry name" value="FI17812P1-RELATED"/>
    <property type="match status" value="1"/>
</dbReference>
<keyword evidence="3" id="KW-0645">Protease</keyword>
<evidence type="ECO:0000256" key="4">
    <source>
        <dbReference type="ARBA" id="ARBA00022723"/>
    </source>
</evidence>
<evidence type="ECO:0000259" key="9">
    <source>
        <dbReference type="Pfam" id="PF05649"/>
    </source>
</evidence>
<evidence type="ECO:0000256" key="2">
    <source>
        <dbReference type="ARBA" id="ARBA00007357"/>
    </source>
</evidence>
<evidence type="ECO:0000256" key="7">
    <source>
        <dbReference type="ARBA" id="ARBA00023049"/>
    </source>
</evidence>
<name>A0ABZ2RSG1_9BACT</name>
<dbReference type="InterPro" id="IPR000718">
    <property type="entry name" value="Peptidase_M13"/>
</dbReference>
<gene>
    <name evidence="10" type="ORF">WG617_01720</name>
</gene>
<comment type="similarity">
    <text evidence="2">Belongs to the peptidase M13 family.</text>
</comment>
<dbReference type="Pfam" id="PF05649">
    <property type="entry name" value="Peptidase_M13_N"/>
    <property type="match status" value="1"/>
</dbReference>
<keyword evidence="5 10" id="KW-0378">Hydrolase</keyword>
<keyword evidence="4" id="KW-0479">Metal-binding</keyword>
<dbReference type="EMBL" id="CP148067">
    <property type="protein sequence ID" value="WXL29350.1"/>
    <property type="molecule type" value="Genomic_DNA"/>
</dbReference>
<comment type="cofactor">
    <cofactor evidence="1">
        <name>Zn(2+)</name>
        <dbReference type="ChEBI" id="CHEBI:29105"/>
    </cofactor>
</comment>
<dbReference type="InterPro" id="IPR018497">
    <property type="entry name" value="Peptidase_M13_C"/>
</dbReference>
<evidence type="ECO:0000313" key="11">
    <source>
        <dbReference type="Proteomes" id="UP001477443"/>
    </source>
</evidence>
<dbReference type="Gene3D" id="3.40.390.10">
    <property type="entry name" value="Collagenase (Catalytic Domain)"/>
    <property type="match status" value="1"/>
</dbReference>
<protein>
    <submittedName>
        <fullName evidence="10">M13 family metallopeptidase</fullName>
        <ecNumber evidence="10">3.4.24.-</ecNumber>
    </submittedName>
</protein>
<dbReference type="PRINTS" id="PR00786">
    <property type="entry name" value="NEPRILYSIN"/>
</dbReference>
<dbReference type="CDD" id="cd08662">
    <property type="entry name" value="M13"/>
    <property type="match status" value="1"/>
</dbReference>
<dbReference type="EC" id="3.4.24.-" evidence="10"/>